<accession>A0A1W2ELA4</accession>
<dbReference type="Gene3D" id="3.20.20.150">
    <property type="entry name" value="Divalent-metal-dependent TIM barrel enzymes"/>
    <property type="match status" value="1"/>
</dbReference>
<dbReference type="UniPathway" id="UPA00246"/>
<evidence type="ECO:0000313" key="2">
    <source>
        <dbReference type="Proteomes" id="UP000192330"/>
    </source>
</evidence>
<dbReference type="AlphaFoldDB" id="A0A1W2ELA4"/>
<dbReference type="Pfam" id="PF03786">
    <property type="entry name" value="UxuA"/>
    <property type="match status" value="1"/>
</dbReference>
<name>A0A1W2ELA4_9RHOB</name>
<keyword evidence="2" id="KW-1185">Reference proteome</keyword>
<proteinExistence type="predicted"/>
<gene>
    <name evidence="1" type="ORF">SAMN06295998_13124</name>
</gene>
<protein>
    <submittedName>
        <fullName evidence="1">D-mannonate dehydratase (UxuA)</fullName>
    </submittedName>
</protein>
<reference evidence="1 2" key="1">
    <citation type="submission" date="2017-04" db="EMBL/GenBank/DDBJ databases">
        <authorList>
            <person name="Afonso C.L."/>
            <person name="Miller P.J."/>
            <person name="Scott M.A."/>
            <person name="Spackman E."/>
            <person name="Goraichik I."/>
            <person name="Dimitrov K.M."/>
            <person name="Suarez D.L."/>
            <person name="Swayne D.E."/>
        </authorList>
    </citation>
    <scope>NUCLEOTIDE SEQUENCE [LARGE SCALE GENOMIC DNA]</scope>
    <source>
        <strain evidence="1 2">CGMCC 1.12644</strain>
    </source>
</reference>
<dbReference type="RefSeq" id="WP_143514680.1">
    <property type="nucleotide sequence ID" value="NZ_FWYD01000031.1"/>
</dbReference>
<dbReference type="SUPFAM" id="SSF51658">
    <property type="entry name" value="Xylose isomerase-like"/>
    <property type="match status" value="1"/>
</dbReference>
<sequence>MQQTWPWFGPNDPALVNDLVQAGMQGVVSALHHIQPGAVWAPKRLRSGKALSPVCAMVRRRVSNGTW</sequence>
<evidence type="ECO:0000313" key="1">
    <source>
        <dbReference type="EMBL" id="SMD10076.1"/>
    </source>
</evidence>
<organism evidence="1 2">
    <name type="scientific">Primorskyibacter flagellatus</name>
    <dbReference type="NCBI Taxonomy" id="1387277"/>
    <lineage>
        <taxon>Bacteria</taxon>
        <taxon>Pseudomonadati</taxon>
        <taxon>Pseudomonadota</taxon>
        <taxon>Alphaproteobacteria</taxon>
        <taxon>Rhodobacterales</taxon>
        <taxon>Roseobacteraceae</taxon>
        <taxon>Primorskyibacter</taxon>
    </lineage>
</organism>
<dbReference type="STRING" id="1387277.SAMN06295998_13124"/>
<dbReference type="OrthoDB" id="9780250at2"/>
<dbReference type="GO" id="GO:0006064">
    <property type="term" value="P:glucuronate catabolic process"/>
    <property type="evidence" value="ECO:0007669"/>
    <property type="project" value="InterPro"/>
</dbReference>
<dbReference type="InterPro" id="IPR036237">
    <property type="entry name" value="Xyl_isomerase-like_sf"/>
</dbReference>
<dbReference type="Proteomes" id="UP000192330">
    <property type="component" value="Unassembled WGS sequence"/>
</dbReference>
<dbReference type="GO" id="GO:0008927">
    <property type="term" value="F:mannonate dehydratase activity"/>
    <property type="evidence" value="ECO:0007669"/>
    <property type="project" value="InterPro"/>
</dbReference>
<dbReference type="EMBL" id="FWYD01000031">
    <property type="protein sequence ID" value="SMD10076.1"/>
    <property type="molecule type" value="Genomic_DNA"/>
</dbReference>
<dbReference type="InterPro" id="IPR004628">
    <property type="entry name" value="Man_deHydtase"/>
</dbReference>